<feature type="signal peptide" evidence="1">
    <location>
        <begin position="1"/>
        <end position="31"/>
    </location>
</feature>
<dbReference type="RefSeq" id="WP_344696596.1">
    <property type="nucleotide sequence ID" value="NZ_BAABBR010000001.1"/>
</dbReference>
<accession>A0ABP7U850</accession>
<sequence length="217" mass="22653">MTKSLARLKAPAATALIALALAGCSNGPRIADGGVYVTRTGCPQVAIPAATGDVTLFDPATSRDSRAIDVVATITNLRSQCGEDAQNVVSTATFDVVATRRDAGPARQVVLPFFAVAVQGGTNLVAKKVGAVALNFPAGSQRAQTNSQATVRVLRSAVALPADIQRELTRERKPGDADAAVDPLTDPRIRSAVANATFEQLVGFQLTPDQLRYNATR</sequence>
<dbReference type="Proteomes" id="UP001424459">
    <property type="component" value="Unassembled WGS sequence"/>
</dbReference>
<organism evidence="2 3">
    <name type="scientific">Sphingomonas rosea</name>
    <dbReference type="NCBI Taxonomy" id="335605"/>
    <lineage>
        <taxon>Bacteria</taxon>
        <taxon>Pseudomonadati</taxon>
        <taxon>Pseudomonadota</taxon>
        <taxon>Alphaproteobacteria</taxon>
        <taxon>Sphingomonadales</taxon>
        <taxon>Sphingomonadaceae</taxon>
        <taxon>Sphingomonas</taxon>
    </lineage>
</organism>
<evidence type="ECO:0008006" key="4">
    <source>
        <dbReference type="Google" id="ProtNLM"/>
    </source>
</evidence>
<evidence type="ECO:0000313" key="3">
    <source>
        <dbReference type="Proteomes" id="UP001424459"/>
    </source>
</evidence>
<feature type="chain" id="PRO_5045077576" description="Lipoprotein" evidence="1">
    <location>
        <begin position="32"/>
        <end position="217"/>
    </location>
</feature>
<evidence type="ECO:0000256" key="1">
    <source>
        <dbReference type="SAM" id="SignalP"/>
    </source>
</evidence>
<protein>
    <recommendedName>
        <fullName evidence="4">Lipoprotein</fullName>
    </recommendedName>
</protein>
<keyword evidence="1" id="KW-0732">Signal</keyword>
<comment type="caution">
    <text evidence="2">The sequence shown here is derived from an EMBL/GenBank/DDBJ whole genome shotgun (WGS) entry which is preliminary data.</text>
</comment>
<reference evidence="3" key="1">
    <citation type="journal article" date="2019" name="Int. J. Syst. Evol. Microbiol.">
        <title>The Global Catalogue of Microorganisms (GCM) 10K type strain sequencing project: providing services to taxonomists for standard genome sequencing and annotation.</title>
        <authorList>
            <consortium name="The Broad Institute Genomics Platform"/>
            <consortium name="The Broad Institute Genome Sequencing Center for Infectious Disease"/>
            <person name="Wu L."/>
            <person name="Ma J."/>
        </authorList>
    </citation>
    <scope>NUCLEOTIDE SEQUENCE [LARGE SCALE GENOMIC DNA]</scope>
    <source>
        <strain evidence="3">JCM 17564</strain>
    </source>
</reference>
<dbReference type="EMBL" id="BAABBR010000001">
    <property type="protein sequence ID" value="GAA4036620.1"/>
    <property type="molecule type" value="Genomic_DNA"/>
</dbReference>
<name>A0ABP7U850_9SPHN</name>
<proteinExistence type="predicted"/>
<dbReference type="PROSITE" id="PS51257">
    <property type="entry name" value="PROKAR_LIPOPROTEIN"/>
    <property type="match status" value="1"/>
</dbReference>
<evidence type="ECO:0000313" key="2">
    <source>
        <dbReference type="EMBL" id="GAA4036620.1"/>
    </source>
</evidence>
<keyword evidence="3" id="KW-1185">Reference proteome</keyword>
<gene>
    <name evidence="2" type="ORF">GCM10022281_16510</name>
</gene>